<accession>A0A484KFR9</accession>
<evidence type="ECO:0000313" key="10">
    <source>
        <dbReference type="Proteomes" id="UP000595140"/>
    </source>
</evidence>
<reference evidence="9 10" key="1">
    <citation type="submission" date="2018-04" db="EMBL/GenBank/DDBJ databases">
        <authorList>
            <person name="Vogel A."/>
        </authorList>
    </citation>
    <scope>NUCLEOTIDE SEQUENCE [LARGE SCALE GENOMIC DNA]</scope>
</reference>
<feature type="region of interest" description="Disordered" evidence="7">
    <location>
        <begin position="1"/>
        <end position="24"/>
    </location>
</feature>
<comment type="subcellular location">
    <subcellularLocation>
        <location evidence="1 6">Endoplasmic reticulum membrane</location>
        <topology evidence="1 6">Multi-pass membrane protein</topology>
    </subcellularLocation>
</comment>
<sequence>MDSTPPPPEPRNRTRSSSRRSKIRRIDVAAEISPAVPNQELFLLSPSPNRRTKSRLPENLETVDHVAEPAGARRRRRTRNASSVLASPRNARRQRKRIDQETMRGFNESGVGDGEEGVRRRKKRQIVSSKKDKLSLVPSIPSPKSDETQDGIDLDRIGKLMSDVLMWRDVARSSFWFGFGSLCFLSSCFASGINFCIFSVISEMGLFFLVVSFILNTLRPRELLGAKSEMKLKEDDILRMGRFILPAVNLTISKTRDLFSGEPAMTLKVVPFLMLGAEYGHLLTLWRLCALGFFASFTAPRLYSSYNAKIHKIGACIRRRAMEAWGACSHKKVIAASALSGFWNLTSVKTRIFTAFICLALIRYHRTHSGEKVEAVVEREEPQEHKEEAQEHEEEQEHEEQENDHKKLIDCIKK</sequence>
<evidence type="ECO:0000259" key="8">
    <source>
        <dbReference type="PROSITE" id="PS50845"/>
    </source>
</evidence>
<gene>
    <name evidence="9" type="ORF">CCAM_LOCUS3605</name>
</gene>
<keyword evidence="5" id="KW-0472">Membrane</keyword>
<feature type="compositionally biased region" description="Basic residues" evidence="7">
    <location>
        <begin position="13"/>
        <end position="23"/>
    </location>
</feature>
<evidence type="ECO:0000256" key="3">
    <source>
        <dbReference type="ARBA" id="ARBA00022824"/>
    </source>
</evidence>
<dbReference type="AlphaFoldDB" id="A0A484KFR9"/>
<dbReference type="GO" id="GO:0005789">
    <property type="term" value="C:endoplasmic reticulum membrane"/>
    <property type="evidence" value="ECO:0007669"/>
    <property type="project" value="UniProtKB-SubCell"/>
</dbReference>
<feature type="compositionally biased region" description="Acidic residues" evidence="7">
    <location>
        <begin position="390"/>
        <end position="402"/>
    </location>
</feature>
<feature type="compositionally biased region" description="Basic and acidic residues" evidence="7">
    <location>
        <begin position="373"/>
        <end position="389"/>
    </location>
</feature>
<protein>
    <recommendedName>
        <fullName evidence="6">Reticulon-like protein</fullName>
    </recommendedName>
</protein>
<evidence type="ECO:0000256" key="7">
    <source>
        <dbReference type="SAM" id="MobiDB-lite"/>
    </source>
</evidence>
<feature type="region of interest" description="Disordered" evidence="7">
    <location>
        <begin position="64"/>
        <end position="150"/>
    </location>
</feature>
<evidence type="ECO:0000256" key="6">
    <source>
        <dbReference type="RuleBase" id="RU363132"/>
    </source>
</evidence>
<keyword evidence="10" id="KW-1185">Reference proteome</keyword>
<dbReference type="PANTHER" id="PTHR46626:SF2">
    <property type="entry name" value="RETICULON-LIKE PROTEIN B17"/>
    <property type="match status" value="1"/>
</dbReference>
<dbReference type="OrthoDB" id="783438at2759"/>
<dbReference type="Proteomes" id="UP000595140">
    <property type="component" value="Unassembled WGS sequence"/>
</dbReference>
<dbReference type="Pfam" id="PF02453">
    <property type="entry name" value="Reticulon"/>
    <property type="match status" value="1"/>
</dbReference>
<keyword evidence="4" id="KW-1133">Transmembrane helix</keyword>
<dbReference type="PANTHER" id="PTHR46626">
    <property type="entry name" value="RETICULON-LIKE PROTEIN B17"/>
    <property type="match status" value="1"/>
</dbReference>
<dbReference type="EMBL" id="OOIL02000204">
    <property type="protein sequence ID" value="VFQ61829.1"/>
    <property type="molecule type" value="Genomic_DNA"/>
</dbReference>
<dbReference type="InterPro" id="IPR044647">
    <property type="entry name" value="RTNLB17/18/21"/>
</dbReference>
<proteinExistence type="predicted"/>
<evidence type="ECO:0000256" key="5">
    <source>
        <dbReference type="ARBA" id="ARBA00023136"/>
    </source>
</evidence>
<keyword evidence="2" id="KW-0812">Transmembrane</keyword>
<evidence type="ECO:0000256" key="1">
    <source>
        <dbReference type="ARBA" id="ARBA00004477"/>
    </source>
</evidence>
<dbReference type="PROSITE" id="PS50845">
    <property type="entry name" value="RETICULON"/>
    <property type="match status" value="1"/>
</dbReference>
<feature type="domain" description="Reticulon" evidence="8">
    <location>
        <begin position="161"/>
        <end position="310"/>
    </location>
</feature>
<evidence type="ECO:0000256" key="2">
    <source>
        <dbReference type="ARBA" id="ARBA00022692"/>
    </source>
</evidence>
<evidence type="ECO:0000313" key="9">
    <source>
        <dbReference type="EMBL" id="VFQ61829.1"/>
    </source>
</evidence>
<feature type="compositionally biased region" description="Basic and acidic residues" evidence="7">
    <location>
        <begin position="403"/>
        <end position="414"/>
    </location>
</feature>
<dbReference type="InterPro" id="IPR003388">
    <property type="entry name" value="Reticulon"/>
</dbReference>
<organism evidence="9 10">
    <name type="scientific">Cuscuta campestris</name>
    <dbReference type="NCBI Taxonomy" id="132261"/>
    <lineage>
        <taxon>Eukaryota</taxon>
        <taxon>Viridiplantae</taxon>
        <taxon>Streptophyta</taxon>
        <taxon>Embryophyta</taxon>
        <taxon>Tracheophyta</taxon>
        <taxon>Spermatophyta</taxon>
        <taxon>Magnoliopsida</taxon>
        <taxon>eudicotyledons</taxon>
        <taxon>Gunneridae</taxon>
        <taxon>Pentapetalae</taxon>
        <taxon>asterids</taxon>
        <taxon>lamiids</taxon>
        <taxon>Solanales</taxon>
        <taxon>Convolvulaceae</taxon>
        <taxon>Cuscuteae</taxon>
        <taxon>Cuscuta</taxon>
        <taxon>Cuscuta subgen. Grammica</taxon>
        <taxon>Cuscuta sect. Cleistogrammica</taxon>
    </lineage>
</organism>
<keyword evidence="3 6" id="KW-0256">Endoplasmic reticulum</keyword>
<feature type="region of interest" description="Disordered" evidence="7">
    <location>
        <begin position="373"/>
        <end position="414"/>
    </location>
</feature>
<evidence type="ECO:0000256" key="4">
    <source>
        <dbReference type="ARBA" id="ARBA00022989"/>
    </source>
</evidence>
<name>A0A484KFR9_9ASTE</name>